<evidence type="ECO:0000256" key="2">
    <source>
        <dbReference type="SAM" id="SignalP"/>
    </source>
</evidence>
<dbReference type="EMBL" id="JANF02000094">
    <property type="protein sequence ID" value="KER34489.1"/>
    <property type="molecule type" value="Genomic_DNA"/>
</dbReference>
<accession>A0A8E0WNN6</accession>
<keyword evidence="2" id="KW-0732">Signal</keyword>
<comment type="caution">
    <text evidence="3">The sequence shown here is derived from an EMBL/GenBank/DDBJ whole genome shotgun (WGS) entry which is preliminary data.</text>
</comment>
<feature type="signal peptide" evidence="2">
    <location>
        <begin position="1"/>
        <end position="23"/>
    </location>
</feature>
<feature type="chain" id="PRO_5034019692" description="ABC transporter substrate-binding protein" evidence="2">
    <location>
        <begin position="24"/>
        <end position="322"/>
    </location>
</feature>
<evidence type="ECO:0000313" key="3">
    <source>
        <dbReference type="EMBL" id="KER34489.1"/>
    </source>
</evidence>
<gene>
    <name evidence="3" type="ORF">AL00_20295</name>
</gene>
<sequence>MKTNRIHLLLITAFLASAQLAAAQTYPDKPVRIIVPFATGTAGDTISRLLADSMSGSLKQPFIVENRPGAGGNVGSQAAARSPADGYTILMAATPNFAINQTLYSKAAVGFDADADFRPLGLAMSAPNLIVANNAVPFKDFAGMLAYARKNPGHLSFGSYAAGSTGHLAGAMINAQAGIDLLHIAAKDPLTMVAGEHIQLALVTPTATLPLVRAGRLKALAVTSTRRLSSAQDIPTVSESGLTGFEATAWYGYVVPKRTPDAIARVLETELERAINSPRAKEFARTSGNEITWMNAATFGAYVKQERAKWGDAVRRSGAQPD</sequence>
<evidence type="ECO:0008006" key="5">
    <source>
        <dbReference type="Google" id="ProtNLM"/>
    </source>
</evidence>
<dbReference type="Gene3D" id="3.40.190.150">
    <property type="entry name" value="Bordetella uptake gene, domain 1"/>
    <property type="match status" value="1"/>
</dbReference>
<dbReference type="InterPro" id="IPR042100">
    <property type="entry name" value="Bug_dom1"/>
</dbReference>
<name>A0A8E0WNN6_9SPHN</name>
<dbReference type="InterPro" id="IPR005064">
    <property type="entry name" value="BUG"/>
</dbReference>
<dbReference type="CDD" id="cd07012">
    <property type="entry name" value="PBP2_Bug_TTT"/>
    <property type="match status" value="1"/>
</dbReference>
<comment type="similarity">
    <text evidence="1">Belongs to the UPF0065 (bug) family.</text>
</comment>
<protein>
    <recommendedName>
        <fullName evidence="5">ABC transporter substrate-binding protein</fullName>
    </recommendedName>
</protein>
<evidence type="ECO:0000256" key="1">
    <source>
        <dbReference type="ARBA" id="ARBA00006987"/>
    </source>
</evidence>
<dbReference type="Proteomes" id="UP000028135">
    <property type="component" value="Unassembled WGS sequence"/>
</dbReference>
<dbReference type="Gene3D" id="3.40.190.10">
    <property type="entry name" value="Periplasmic binding protein-like II"/>
    <property type="match status" value="1"/>
</dbReference>
<dbReference type="Pfam" id="PF03401">
    <property type="entry name" value="TctC"/>
    <property type="match status" value="1"/>
</dbReference>
<proteinExistence type="inferred from homology"/>
<dbReference type="PANTHER" id="PTHR42928">
    <property type="entry name" value="TRICARBOXYLATE-BINDING PROTEIN"/>
    <property type="match status" value="1"/>
</dbReference>
<organism evidence="3 4">
    <name type="scientific">Sphingobium indicum F2</name>
    <dbReference type="NCBI Taxonomy" id="1450518"/>
    <lineage>
        <taxon>Bacteria</taxon>
        <taxon>Pseudomonadati</taxon>
        <taxon>Pseudomonadota</taxon>
        <taxon>Alphaproteobacteria</taxon>
        <taxon>Sphingomonadales</taxon>
        <taxon>Sphingomonadaceae</taxon>
        <taxon>Sphingobium</taxon>
    </lineage>
</organism>
<evidence type="ECO:0000313" key="4">
    <source>
        <dbReference type="Proteomes" id="UP000028135"/>
    </source>
</evidence>
<dbReference type="PANTHER" id="PTHR42928:SF5">
    <property type="entry name" value="BLR1237 PROTEIN"/>
    <property type="match status" value="1"/>
</dbReference>
<reference evidence="3 4" key="1">
    <citation type="submission" date="2014-05" db="EMBL/GenBank/DDBJ databases">
        <title>Genome Announcement of Sphingobium lucknowense F2.</title>
        <authorList>
            <person name="Lal R."/>
            <person name="Negi V."/>
            <person name="Lata P."/>
            <person name="Sangwan N."/>
            <person name="Gupta S.K."/>
            <person name="Rao D.L.N."/>
            <person name="Das S."/>
        </authorList>
    </citation>
    <scope>NUCLEOTIDE SEQUENCE [LARGE SCALE GENOMIC DNA]</scope>
    <source>
        <strain evidence="3 4">F2</strain>
    </source>
</reference>
<dbReference type="RefSeq" id="WP_020820191.1">
    <property type="nucleotide sequence ID" value="NZ_JANF02000094.1"/>
</dbReference>
<dbReference type="PIRSF" id="PIRSF017082">
    <property type="entry name" value="YflP"/>
    <property type="match status" value="1"/>
</dbReference>
<dbReference type="AlphaFoldDB" id="A0A8E0WNN6"/>